<evidence type="ECO:0000256" key="4">
    <source>
        <dbReference type="ARBA" id="ARBA00023172"/>
    </source>
</evidence>
<dbReference type="EMBL" id="JOPA01000010">
    <property type="protein sequence ID" value="OUI95302.1"/>
    <property type="molecule type" value="Genomic_DNA"/>
</dbReference>
<evidence type="ECO:0000259" key="5">
    <source>
        <dbReference type="PROSITE" id="PS51898"/>
    </source>
</evidence>
<dbReference type="InterPro" id="IPR002104">
    <property type="entry name" value="Integrase_catalytic"/>
</dbReference>
<dbReference type="Gene3D" id="1.10.150.130">
    <property type="match status" value="1"/>
</dbReference>
<evidence type="ECO:0000313" key="6">
    <source>
        <dbReference type="EMBL" id="OUI95302.1"/>
    </source>
</evidence>
<sequence length="524" mass="58567">MFGLKRAASGLWSARLSIPRDRWHDVGLAYQTKSGIRQEFLKSLQTHDKQEAIRRRGKALDALRNQVNGKLEAIGKKTLSGDWTPDWATPEKAVEAGLHYRQQIEQASDAYDPAEDYEACTVAEGGPNSEREHVRSVVTDLVLEAADKLPPAESQRYLKTVMGMVDGTHTPLGPLLDRWEAERNLTISKSSQAMDKTAIKQFATYVAEYDEERQGITVTNPVNHLRAKSIESLELRMLGGFSEWLLGTAGLHPKTTATRISSMKMLWQWCIRKHVIAGPNPWDGATSGLKQQAARQGNPKRREFSEDELLALFAANPAERRWAWGEAIRDLMRLALLTGARENELCSLTVDRIVQVNGASLLGIAVIEEDAKTVNSIRKIPVHPLIRPIIERRLAAAKATGQPDAPLFPECKPGGVGKKRSHYFAQRFTDFRREVLGDASDNVVTFHSFRKCFGTFMRRASVAGVSECQLSVAQKLMGHKPQTITESVYMEQDMPWPTYEAAILGMVDKGVPERVREALSAWCR</sequence>
<dbReference type="PANTHER" id="PTHR30349:SF41">
    <property type="entry name" value="INTEGRASE_RECOMBINASE PROTEIN MJ0367-RELATED"/>
    <property type="match status" value="1"/>
</dbReference>
<keyword evidence="4" id="KW-0233">DNA recombination</keyword>
<dbReference type="AlphaFoldDB" id="A0A252AXF8"/>
<dbReference type="GO" id="GO:0003677">
    <property type="term" value="F:DNA binding"/>
    <property type="evidence" value="ECO:0007669"/>
    <property type="project" value="UniProtKB-KW"/>
</dbReference>
<accession>A0A252AXF8</accession>
<dbReference type="InterPro" id="IPR050090">
    <property type="entry name" value="Tyrosine_recombinase_XerCD"/>
</dbReference>
<comment type="similarity">
    <text evidence="1">Belongs to the 'phage' integrase family.</text>
</comment>
<evidence type="ECO:0000256" key="3">
    <source>
        <dbReference type="ARBA" id="ARBA00023125"/>
    </source>
</evidence>
<dbReference type="InterPro" id="IPR011010">
    <property type="entry name" value="DNA_brk_join_enz"/>
</dbReference>
<evidence type="ECO:0000256" key="1">
    <source>
        <dbReference type="ARBA" id="ARBA00008857"/>
    </source>
</evidence>
<dbReference type="GO" id="GO:0006310">
    <property type="term" value="P:DNA recombination"/>
    <property type="evidence" value="ECO:0007669"/>
    <property type="project" value="UniProtKB-KW"/>
</dbReference>
<dbReference type="InterPro" id="IPR013762">
    <property type="entry name" value="Integrase-like_cat_sf"/>
</dbReference>
<comment type="caution">
    <text evidence="6">The sequence shown here is derived from an EMBL/GenBank/DDBJ whole genome shotgun (WGS) entry which is preliminary data.</text>
</comment>
<dbReference type="PANTHER" id="PTHR30349">
    <property type="entry name" value="PHAGE INTEGRASE-RELATED"/>
    <property type="match status" value="1"/>
</dbReference>
<dbReference type="GO" id="GO:0015074">
    <property type="term" value="P:DNA integration"/>
    <property type="evidence" value="ECO:0007669"/>
    <property type="project" value="UniProtKB-KW"/>
</dbReference>
<organism evidence="6 7">
    <name type="scientific">Acetobacter indonesiensis</name>
    <dbReference type="NCBI Taxonomy" id="104101"/>
    <lineage>
        <taxon>Bacteria</taxon>
        <taxon>Pseudomonadati</taxon>
        <taxon>Pseudomonadota</taxon>
        <taxon>Alphaproteobacteria</taxon>
        <taxon>Acetobacterales</taxon>
        <taxon>Acetobacteraceae</taxon>
        <taxon>Acetobacter</taxon>
    </lineage>
</organism>
<keyword evidence="2" id="KW-0229">DNA integration</keyword>
<dbReference type="Pfam" id="PF00589">
    <property type="entry name" value="Phage_integrase"/>
    <property type="match status" value="1"/>
</dbReference>
<dbReference type="SUPFAM" id="SSF56349">
    <property type="entry name" value="DNA breaking-rejoining enzymes"/>
    <property type="match status" value="1"/>
</dbReference>
<protein>
    <recommendedName>
        <fullName evidence="5">Tyr recombinase domain-containing protein</fullName>
    </recommendedName>
</protein>
<dbReference type="PROSITE" id="PS51898">
    <property type="entry name" value="TYR_RECOMBINASE"/>
    <property type="match status" value="1"/>
</dbReference>
<gene>
    <name evidence="6" type="ORF">HK17_01515</name>
</gene>
<evidence type="ECO:0000313" key="7">
    <source>
        <dbReference type="Proteomes" id="UP000194641"/>
    </source>
</evidence>
<dbReference type="Proteomes" id="UP000194641">
    <property type="component" value="Unassembled WGS sequence"/>
</dbReference>
<name>A0A252AXF8_9PROT</name>
<dbReference type="Gene3D" id="1.10.443.10">
    <property type="entry name" value="Intergrase catalytic core"/>
    <property type="match status" value="1"/>
</dbReference>
<dbReference type="InterPro" id="IPR010998">
    <property type="entry name" value="Integrase_recombinase_N"/>
</dbReference>
<evidence type="ECO:0000256" key="2">
    <source>
        <dbReference type="ARBA" id="ARBA00022908"/>
    </source>
</evidence>
<keyword evidence="3" id="KW-0238">DNA-binding</keyword>
<reference evidence="7" key="1">
    <citation type="submission" date="2014-06" db="EMBL/GenBank/DDBJ databases">
        <authorList>
            <person name="Winans N.J."/>
            <person name="Newell P.D."/>
            <person name="Douglas A.E."/>
        </authorList>
    </citation>
    <scope>NUCLEOTIDE SEQUENCE [LARGE SCALE GENOMIC DNA]</scope>
</reference>
<feature type="domain" description="Tyr recombinase" evidence="5">
    <location>
        <begin position="299"/>
        <end position="503"/>
    </location>
</feature>
<proteinExistence type="inferred from homology"/>